<keyword evidence="3" id="KW-0378">Hydrolase</keyword>
<proteinExistence type="predicted"/>
<dbReference type="GO" id="GO:0009395">
    <property type="term" value="P:phospholipid catabolic process"/>
    <property type="evidence" value="ECO:0007669"/>
    <property type="project" value="TreeGrafter"/>
</dbReference>
<dbReference type="PANTHER" id="PTHR18896:SF76">
    <property type="entry name" value="PHOSPHOLIPASE"/>
    <property type="match status" value="1"/>
</dbReference>
<dbReference type="OrthoDB" id="8828485at2"/>
<dbReference type="AlphaFoldDB" id="A0A071M988"/>
<keyword evidence="4" id="KW-0443">Lipid metabolism</keyword>
<evidence type="ECO:0000259" key="5">
    <source>
        <dbReference type="PROSITE" id="PS50035"/>
    </source>
</evidence>
<organism evidence="6">
    <name type="scientific">Burkholderia cenocepacia</name>
    <dbReference type="NCBI Taxonomy" id="95486"/>
    <lineage>
        <taxon>Bacteria</taxon>
        <taxon>Pseudomonadati</taxon>
        <taxon>Pseudomonadota</taxon>
        <taxon>Betaproteobacteria</taxon>
        <taxon>Burkholderiales</taxon>
        <taxon>Burkholderiaceae</taxon>
        <taxon>Burkholderia</taxon>
        <taxon>Burkholderia cepacia complex</taxon>
    </lineage>
</organism>
<dbReference type="SUPFAM" id="SSF56024">
    <property type="entry name" value="Phospholipase D/nuclease"/>
    <property type="match status" value="2"/>
</dbReference>
<evidence type="ECO:0000256" key="2">
    <source>
        <dbReference type="ARBA" id="ARBA00022737"/>
    </source>
</evidence>
<reference evidence="6" key="1">
    <citation type="submission" date="2014-04" db="EMBL/GenBank/DDBJ databases">
        <title>In planta biocontrol of soil-borne Fusarium wilt of banana through a plant endophytic bacterium, Burkholderia cenocepacia 869T2.</title>
        <authorList>
            <person name="Ho Y.-N."/>
            <person name="Chiang H.-M."/>
            <person name="Chao C.-P."/>
            <person name="Su C.-C."/>
            <person name="Hsu H.-F."/>
            <person name="Guo C.-T."/>
            <person name="Hsieh J.-L."/>
            <person name="Huang C.-C."/>
        </authorList>
    </citation>
    <scope>NUCLEOTIDE SEQUENCE [LARGE SCALE GENOMIC DNA]</scope>
    <source>
        <strain evidence="6">869T2</strain>
    </source>
</reference>
<evidence type="ECO:0000256" key="1">
    <source>
        <dbReference type="ARBA" id="ARBA00000798"/>
    </source>
</evidence>
<dbReference type="InterPro" id="IPR025202">
    <property type="entry name" value="PLD-like_dom"/>
</dbReference>
<dbReference type="PANTHER" id="PTHR18896">
    <property type="entry name" value="PHOSPHOLIPASE D"/>
    <property type="match status" value="1"/>
</dbReference>
<gene>
    <name evidence="6" type="ORF">DT99_22905</name>
</gene>
<comment type="catalytic activity">
    <reaction evidence="1">
        <text>a 1,2-diacyl-sn-glycero-3-phosphocholine + H2O = a 1,2-diacyl-sn-glycero-3-phosphate + choline + H(+)</text>
        <dbReference type="Rhea" id="RHEA:14445"/>
        <dbReference type="ChEBI" id="CHEBI:15354"/>
        <dbReference type="ChEBI" id="CHEBI:15377"/>
        <dbReference type="ChEBI" id="CHEBI:15378"/>
        <dbReference type="ChEBI" id="CHEBI:57643"/>
        <dbReference type="ChEBI" id="CHEBI:58608"/>
        <dbReference type="EC" id="3.1.4.4"/>
    </reaction>
</comment>
<dbReference type="EMBL" id="JJOA01000020">
    <property type="protein sequence ID" value="KEA57273.1"/>
    <property type="molecule type" value="Genomic_DNA"/>
</dbReference>
<evidence type="ECO:0000256" key="4">
    <source>
        <dbReference type="ARBA" id="ARBA00023098"/>
    </source>
</evidence>
<evidence type="ECO:0000256" key="3">
    <source>
        <dbReference type="ARBA" id="ARBA00022801"/>
    </source>
</evidence>
<dbReference type="Gene3D" id="3.30.870.10">
    <property type="entry name" value="Endonuclease Chain A"/>
    <property type="match status" value="2"/>
</dbReference>
<comment type="caution">
    <text evidence="6">The sequence shown here is derived from an EMBL/GenBank/DDBJ whole genome shotgun (WGS) entry which is preliminary data.</text>
</comment>
<name>A0A071M988_9BURK</name>
<keyword evidence="2" id="KW-0677">Repeat</keyword>
<dbReference type="GO" id="GO:0004630">
    <property type="term" value="F:phospholipase D activity"/>
    <property type="evidence" value="ECO:0007669"/>
    <property type="project" value="UniProtKB-EC"/>
</dbReference>
<dbReference type="InterPro" id="IPR015679">
    <property type="entry name" value="PLipase_D_fam"/>
</dbReference>
<dbReference type="InterPro" id="IPR001736">
    <property type="entry name" value="PLipase_D/transphosphatidylase"/>
</dbReference>
<accession>A0A071M988</accession>
<sequence>MATPNNTFTTPLALNHTSNATATLPWFLQFTEYAAKQATFRPLVNGEEAFGTLYDVLMGAQHTIDIICWGFQPSMYFRRKGNSLRIGELLEQKGQKGVKIRLLCWRDPLYLTELGENNMPGYDAVTGLKQHISDDIYRRSSMLSRDYQTDEERKFDAEWYWRADLNNVTSTSLLSPLSPLSPLAKLAYEKARARYYKEHALKNIDFATRGFSPSNRAEIAWRTFWHGKDKDRDLQTKAMNSVGMGAGIPTHHQKMVLVDYENPENAVGFVMGHNMLDQYWDTDAHSYKPETPSTGRNGPSPWQDISSYVTGPVLQHLNANFCQAWDDATGQGLGKAREGLKDRLKVRYVPGGDTPMMAQIVRTQSQKGRRDIEKLYLQAVNNATQHIFIQNQYFRWPPLANAIKAVAAKHVSWGRNVTEHGPLYLFAITNSGDEAVGTGTVNTYRMLNALGKAQSIPGVATLEQEDARQTALKDQMAAVADQQSQANQALLGALEVQGIVDSPDSAKRVADAKARIEQLKQQRESIASNMKSVPQPVLNKEYDGLKVHVCTLVAPDSPPGNWVPVYVHAKLMTIDDVFMTLGSANINTRSMEADSELNICHENGDVTKRLRQQLWSLHTNKVGAQDDSGQAFNKWEIILNNNADLQGGGKQSPIASIVRFMRTSNERTYKD</sequence>
<dbReference type="PROSITE" id="PS50035">
    <property type="entry name" value="PLD"/>
    <property type="match status" value="1"/>
</dbReference>
<dbReference type="Pfam" id="PF13091">
    <property type="entry name" value="PLDc_2"/>
    <property type="match status" value="1"/>
</dbReference>
<feature type="domain" description="PLD phosphodiesterase" evidence="5">
    <location>
        <begin position="563"/>
        <end position="590"/>
    </location>
</feature>
<dbReference type="SMART" id="SM00155">
    <property type="entry name" value="PLDc"/>
    <property type="match status" value="2"/>
</dbReference>
<evidence type="ECO:0000313" key="6">
    <source>
        <dbReference type="EMBL" id="KEA57273.1"/>
    </source>
</evidence>
<protein>
    <submittedName>
        <fullName evidence="6">Phospholipase</fullName>
    </submittedName>
</protein>